<dbReference type="EC" id="3.6.3.14" evidence="4"/>
<sequence>MRIVAIGSRVFTTSFQLGGVEGLKVDISLEALTEINKLIEKNDVGLILLSDDIAKDIQKKLIEIRAKTPIPLIFELPTPGSKKKKIDYRALFNQSLGV</sequence>
<dbReference type="EMBL" id="KF900836">
    <property type="protein sequence ID" value="AIF08580.1"/>
    <property type="molecule type" value="Genomic_DNA"/>
</dbReference>
<dbReference type="InterPro" id="IPR008218">
    <property type="entry name" value="ATPase_V1-cplx_f_g_su"/>
</dbReference>
<dbReference type="InterPro" id="IPR036906">
    <property type="entry name" value="ATPase_V1_fsu_sf"/>
</dbReference>
<keyword evidence="4" id="KW-0378">Hydrolase</keyword>
<dbReference type="Pfam" id="PF01990">
    <property type="entry name" value="ATP-synt_F"/>
    <property type="match status" value="1"/>
</dbReference>
<dbReference type="GO" id="GO:0046961">
    <property type="term" value="F:proton-transporting ATPase activity, rotational mechanism"/>
    <property type="evidence" value="ECO:0007669"/>
    <property type="project" value="InterPro"/>
</dbReference>
<keyword evidence="2" id="KW-0813">Transport</keyword>
<proteinExistence type="inferred from homology"/>
<protein>
    <submittedName>
        <fullName evidence="4">V-type H+-transporting ATPase subunit F (ATPVF, ntpF)</fullName>
        <ecNumber evidence="4">3.6.3.14</ecNumber>
    </submittedName>
</protein>
<reference evidence="4" key="1">
    <citation type="journal article" date="2014" name="Genome Biol. Evol.">
        <title>Pangenome evidence for extensive interdomain horizontal transfer affecting lineage core and shell genes in uncultured planktonic thaumarchaeota and euryarchaeota.</title>
        <authorList>
            <person name="Deschamps P."/>
            <person name="Zivanovic Y."/>
            <person name="Moreira D."/>
            <person name="Rodriguez-Valera F."/>
            <person name="Lopez-Garcia P."/>
        </authorList>
    </citation>
    <scope>NUCLEOTIDE SEQUENCE</scope>
</reference>
<organism evidence="4">
    <name type="scientific">uncultured marine thaumarchaeote KM3_31_F07</name>
    <dbReference type="NCBI Taxonomy" id="1456120"/>
    <lineage>
        <taxon>Archaea</taxon>
        <taxon>Nitrososphaerota</taxon>
        <taxon>environmental samples</taxon>
    </lineage>
</organism>
<evidence type="ECO:0000313" key="4">
    <source>
        <dbReference type="EMBL" id="AIF08580.1"/>
    </source>
</evidence>
<dbReference type="GO" id="GO:0016787">
    <property type="term" value="F:hydrolase activity"/>
    <property type="evidence" value="ECO:0007669"/>
    <property type="project" value="UniProtKB-KW"/>
</dbReference>
<evidence type="ECO:0000256" key="3">
    <source>
        <dbReference type="ARBA" id="ARBA00023065"/>
    </source>
</evidence>
<gene>
    <name evidence="4" type="primary">ATPVF</name>
    <name evidence="4" type="synonym">ntpF</name>
</gene>
<keyword evidence="3" id="KW-0406">Ion transport</keyword>
<comment type="similarity">
    <text evidence="1">Belongs to the V-ATPase F subunit family.</text>
</comment>
<evidence type="ECO:0000256" key="1">
    <source>
        <dbReference type="ARBA" id="ARBA00010148"/>
    </source>
</evidence>
<dbReference type="Gene3D" id="3.40.50.10580">
    <property type="entry name" value="ATPase, V1 complex, subunit F"/>
    <property type="match status" value="1"/>
</dbReference>
<accession>A0A075H0B0</accession>
<name>A0A075H0B0_9ARCH</name>
<evidence type="ECO:0000256" key="2">
    <source>
        <dbReference type="ARBA" id="ARBA00022448"/>
    </source>
</evidence>
<dbReference type="SUPFAM" id="SSF159468">
    <property type="entry name" value="AtpF-like"/>
    <property type="match status" value="1"/>
</dbReference>
<dbReference type="AlphaFoldDB" id="A0A075H0B0"/>